<comment type="caution">
    <text evidence="1">The sequence shown here is derived from an EMBL/GenBank/DDBJ whole genome shotgun (WGS) entry which is preliminary data.</text>
</comment>
<name>A0ACC3CJA2_PYRYE</name>
<keyword evidence="2" id="KW-1185">Reference proteome</keyword>
<sequence length="357" mass="36652">MKAHILTVRTCHLSLRMELDVAAFFLFYDCHLTTQGVAESVDMMSVGDIYELSIPPALAFGSKGRRASAGKPSIPAGAYVTYTVEMTELPGKQVELLEVTGGTIDDEDADCAATSADMGGVVVAPRRRLRRVVMARLARLVSHALTCCRHGSAGASAAETASGPLSPSTKLVATGAAAPAACTSVRATAGVSHGRTVASASAADRERERRASAIDDGVGTAGPSMETAPSAPRTPHRRRVDRRRGEPPTDTDGTRRAVPTPDEADPAADGGAEGSPEEAADDSPVVTVEEDMVELAKDVSVYSVEAAARPTARAVVAAPPPLAGVVAVWKSTKESPLPPAARGAGGAVGPRGVVSDA</sequence>
<protein>
    <submittedName>
        <fullName evidence="1">Uncharacterized protein</fullName>
    </submittedName>
</protein>
<organism evidence="1 2">
    <name type="scientific">Pyropia yezoensis</name>
    <name type="common">Susabi-nori</name>
    <name type="synonym">Porphyra yezoensis</name>
    <dbReference type="NCBI Taxonomy" id="2788"/>
    <lineage>
        <taxon>Eukaryota</taxon>
        <taxon>Rhodophyta</taxon>
        <taxon>Bangiophyceae</taxon>
        <taxon>Bangiales</taxon>
        <taxon>Bangiaceae</taxon>
        <taxon>Pyropia</taxon>
    </lineage>
</organism>
<reference evidence="1" key="1">
    <citation type="submission" date="2019-11" db="EMBL/GenBank/DDBJ databases">
        <title>Nori genome reveals adaptations in red seaweeds to the harsh intertidal environment.</title>
        <authorList>
            <person name="Wang D."/>
            <person name="Mao Y."/>
        </authorList>
    </citation>
    <scope>NUCLEOTIDE SEQUENCE</scope>
    <source>
        <tissue evidence="1">Gametophyte</tissue>
    </source>
</reference>
<dbReference type="EMBL" id="CM020620">
    <property type="protein sequence ID" value="KAK1869817.1"/>
    <property type="molecule type" value="Genomic_DNA"/>
</dbReference>
<dbReference type="Proteomes" id="UP000798662">
    <property type="component" value="Chromosome 3"/>
</dbReference>
<gene>
    <name evidence="1" type="ORF">I4F81_012282</name>
</gene>
<accession>A0ACC3CJA2</accession>
<evidence type="ECO:0000313" key="2">
    <source>
        <dbReference type="Proteomes" id="UP000798662"/>
    </source>
</evidence>
<proteinExistence type="predicted"/>
<evidence type="ECO:0000313" key="1">
    <source>
        <dbReference type="EMBL" id="KAK1869817.1"/>
    </source>
</evidence>